<feature type="domain" description="Tyr recombinase" evidence="2">
    <location>
        <begin position="46"/>
        <end position="137"/>
    </location>
</feature>
<dbReference type="GO" id="GO:0015074">
    <property type="term" value="P:DNA integration"/>
    <property type="evidence" value="ECO:0007669"/>
    <property type="project" value="InterPro"/>
</dbReference>
<dbReference type="Pfam" id="PF00589">
    <property type="entry name" value="Phage_integrase"/>
    <property type="match status" value="1"/>
</dbReference>
<proteinExistence type="predicted"/>
<gene>
    <name evidence="3" type="ORF">P5673_016448</name>
</gene>
<reference evidence="3" key="1">
    <citation type="journal article" date="2023" name="G3 (Bethesda)">
        <title>Whole genome assembly and annotation of the endangered Caribbean coral Acropora cervicornis.</title>
        <authorList>
            <person name="Selwyn J.D."/>
            <person name="Vollmer S.V."/>
        </authorList>
    </citation>
    <scope>NUCLEOTIDE SEQUENCE</scope>
    <source>
        <strain evidence="3">K2</strain>
    </source>
</reference>
<keyword evidence="4" id="KW-1185">Reference proteome</keyword>
<organism evidence="3 4">
    <name type="scientific">Acropora cervicornis</name>
    <name type="common">Staghorn coral</name>
    <dbReference type="NCBI Taxonomy" id="6130"/>
    <lineage>
        <taxon>Eukaryota</taxon>
        <taxon>Metazoa</taxon>
        <taxon>Cnidaria</taxon>
        <taxon>Anthozoa</taxon>
        <taxon>Hexacorallia</taxon>
        <taxon>Scleractinia</taxon>
        <taxon>Astrocoeniina</taxon>
        <taxon>Acroporidae</taxon>
        <taxon>Acropora</taxon>
    </lineage>
</organism>
<evidence type="ECO:0000313" key="3">
    <source>
        <dbReference type="EMBL" id="KAK2560686.1"/>
    </source>
</evidence>
<name>A0AAD9V4A1_ACRCE</name>
<dbReference type="PANTHER" id="PTHR35617">
    <property type="entry name" value="PHAGE_INTEGRASE DOMAIN-CONTAINING PROTEIN"/>
    <property type="match status" value="1"/>
</dbReference>
<dbReference type="AlphaFoldDB" id="A0AAD9V4A1"/>
<reference evidence="3" key="2">
    <citation type="journal article" date="2023" name="Science">
        <title>Genomic signatures of disease resistance in endangered staghorn corals.</title>
        <authorList>
            <person name="Vollmer S.V."/>
            <person name="Selwyn J.D."/>
            <person name="Despard B.A."/>
            <person name="Roesel C.L."/>
        </authorList>
    </citation>
    <scope>NUCLEOTIDE SEQUENCE</scope>
    <source>
        <strain evidence="3">K2</strain>
    </source>
</reference>
<dbReference type="InterPro" id="IPR002104">
    <property type="entry name" value="Integrase_catalytic"/>
</dbReference>
<sequence>MELTTDKYIFHITDEVKQTRIATHIPPLSFVAYPKDKKLCIISHQQEYLKRTTPFRKDSKQLLLRHIKPHGPVRKDIISRWCKSVLSSAGINTSKFKGHRTRAASSTHLADNGISIKDIILPEGWSNERTLQQFHHKPSDPSLILAKRFHGH</sequence>
<protein>
    <recommendedName>
        <fullName evidence="2">Tyr recombinase domain-containing protein</fullName>
    </recommendedName>
</protein>
<dbReference type="InterPro" id="IPR013762">
    <property type="entry name" value="Integrase-like_cat_sf"/>
</dbReference>
<evidence type="ECO:0000313" key="4">
    <source>
        <dbReference type="Proteomes" id="UP001249851"/>
    </source>
</evidence>
<dbReference type="InterPro" id="IPR011010">
    <property type="entry name" value="DNA_brk_join_enz"/>
</dbReference>
<dbReference type="Gene3D" id="1.10.443.10">
    <property type="entry name" value="Intergrase catalytic core"/>
    <property type="match status" value="1"/>
</dbReference>
<comment type="caution">
    <text evidence="3">The sequence shown here is derived from an EMBL/GenBank/DDBJ whole genome shotgun (WGS) entry which is preliminary data.</text>
</comment>
<evidence type="ECO:0000259" key="2">
    <source>
        <dbReference type="Pfam" id="PF00589"/>
    </source>
</evidence>
<accession>A0AAD9V4A1</accession>
<evidence type="ECO:0000256" key="1">
    <source>
        <dbReference type="ARBA" id="ARBA00023172"/>
    </source>
</evidence>
<dbReference type="EMBL" id="JARQWQ010000035">
    <property type="protein sequence ID" value="KAK2560686.1"/>
    <property type="molecule type" value="Genomic_DNA"/>
</dbReference>
<dbReference type="GO" id="GO:0006310">
    <property type="term" value="P:DNA recombination"/>
    <property type="evidence" value="ECO:0007669"/>
    <property type="project" value="UniProtKB-KW"/>
</dbReference>
<dbReference type="GO" id="GO:0003677">
    <property type="term" value="F:DNA binding"/>
    <property type="evidence" value="ECO:0007669"/>
    <property type="project" value="InterPro"/>
</dbReference>
<dbReference type="PANTHER" id="PTHR35617:SF3">
    <property type="entry name" value="CORE-BINDING (CB) DOMAIN-CONTAINING PROTEIN"/>
    <property type="match status" value="1"/>
</dbReference>
<dbReference type="Proteomes" id="UP001249851">
    <property type="component" value="Unassembled WGS sequence"/>
</dbReference>
<keyword evidence="1" id="KW-0233">DNA recombination</keyword>
<dbReference type="SUPFAM" id="SSF56349">
    <property type="entry name" value="DNA breaking-rejoining enzymes"/>
    <property type="match status" value="1"/>
</dbReference>